<sequence length="438" mass="49958">MRKVIYGLLVLGLVLILLPWWQTSWGLLSTGQSLDWTLALARLAGLVAVYSLLLQVILIGRIGWIEKVFGLDRLIKWHHRNGFAAFWLILAHPVLVIFSYAQLGRISFGQQLLIFTRNDDLFQAVIAVALFLAIIGLSLSMIRRYWRYEAWYLVHLGTYLAILLAFGHQTELGGDFANSTWFTIYWNTLYAFAFIHLVWFRFLRPAYLYQKHAFRVERIETETADSVSVYISGKHLEQFKIAPGQFMILRFLAKGFWWQAHPFSLSAVPDGKSLRVTIKNLGDFTSQIKKLQPGTKLVIDGPHGVFTPKASTNPKVLLIAGGVGITPIRSVTEALLAKGKQVVMLYANKTENDIIFKAELEQLQKPFNFPLYHVLSDEPNWQGEKGYLNQEKLSRLVPDIKERDVYLCGPKPMMQAIRAILAKLGVPKNNIFYESFVL</sequence>
<proteinExistence type="predicted"/>
<dbReference type="AlphaFoldDB" id="A0A1F8G2E0"/>
<dbReference type="PANTHER" id="PTHR47354">
    <property type="entry name" value="NADH OXIDOREDUCTASE HCR"/>
    <property type="match status" value="1"/>
</dbReference>
<dbReference type="GO" id="GO:0016491">
    <property type="term" value="F:oxidoreductase activity"/>
    <property type="evidence" value="ECO:0007669"/>
    <property type="project" value="UniProtKB-KW"/>
</dbReference>
<dbReference type="InterPro" id="IPR017927">
    <property type="entry name" value="FAD-bd_FR_type"/>
</dbReference>
<comment type="caution">
    <text evidence="15">The sequence shown here is derived from an EMBL/GenBank/DDBJ whole genome shotgun (WGS) entry which is preliminary data.</text>
</comment>
<dbReference type="Proteomes" id="UP000177478">
    <property type="component" value="Unassembled WGS sequence"/>
</dbReference>
<dbReference type="InterPro" id="IPR050415">
    <property type="entry name" value="MRET"/>
</dbReference>
<evidence type="ECO:0000256" key="4">
    <source>
        <dbReference type="ARBA" id="ARBA00022692"/>
    </source>
</evidence>
<dbReference type="PRINTS" id="PR00371">
    <property type="entry name" value="FPNCR"/>
</dbReference>
<keyword evidence="5" id="KW-0001">2Fe-2S</keyword>
<dbReference type="InterPro" id="IPR017938">
    <property type="entry name" value="Riboflavin_synthase-like_b-brl"/>
</dbReference>
<dbReference type="EMBL" id="MGKD01000013">
    <property type="protein sequence ID" value="OGN19513.1"/>
    <property type="molecule type" value="Genomic_DNA"/>
</dbReference>
<feature type="domain" description="FAD-binding FR-type" evidence="14">
    <location>
        <begin position="209"/>
        <end position="309"/>
    </location>
</feature>
<dbReference type="InterPro" id="IPR039261">
    <property type="entry name" value="FNR_nucleotide-bd"/>
</dbReference>
<feature type="transmembrane region" description="Helical" evidence="13">
    <location>
        <begin position="182"/>
        <end position="202"/>
    </location>
</feature>
<evidence type="ECO:0000313" key="16">
    <source>
        <dbReference type="Proteomes" id="UP000177478"/>
    </source>
</evidence>
<reference evidence="15 16" key="1">
    <citation type="journal article" date="2016" name="Nat. Commun.">
        <title>Thousands of microbial genomes shed light on interconnected biogeochemical processes in an aquifer system.</title>
        <authorList>
            <person name="Anantharaman K."/>
            <person name="Brown C.T."/>
            <person name="Hug L.A."/>
            <person name="Sharon I."/>
            <person name="Castelle C.J."/>
            <person name="Probst A.J."/>
            <person name="Thomas B.C."/>
            <person name="Singh A."/>
            <person name="Wilkins M.J."/>
            <person name="Karaoz U."/>
            <person name="Brodie E.L."/>
            <person name="Williams K.H."/>
            <person name="Hubbard S.S."/>
            <person name="Banfield J.F."/>
        </authorList>
    </citation>
    <scope>NUCLEOTIDE SEQUENCE [LARGE SCALE GENOMIC DNA]</scope>
</reference>
<feature type="transmembrane region" description="Helical" evidence="13">
    <location>
        <begin position="36"/>
        <end position="60"/>
    </location>
</feature>
<dbReference type="Pfam" id="PF08022">
    <property type="entry name" value="FAD_binding_8"/>
    <property type="match status" value="1"/>
</dbReference>
<dbReference type="PRINTS" id="PR00410">
    <property type="entry name" value="PHEHYDRXLASE"/>
</dbReference>
<dbReference type="STRING" id="1802689.A3F25_00215"/>
<protein>
    <recommendedName>
        <fullName evidence="14">FAD-binding FR-type domain-containing protein</fullName>
    </recommendedName>
</protein>
<comment type="subcellular location">
    <subcellularLocation>
        <location evidence="2">Membrane</location>
        <topology evidence="2">Multi-pass membrane protein</topology>
    </subcellularLocation>
</comment>
<evidence type="ECO:0000256" key="1">
    <source>
        <dbReference type="ARBA" id="ARBA00001974"/>
    </source>
</evidence>
<feature type="transmembrane region" description="Helical" evidence="13">
    <location>
        <begin position="81"/>
        <end position="101"/>
    </location>
</feature>
<feature type="transmembrane region" description="Helical" evidence="13">
    <location>
        <begin position="121"/>
        <end position="139"/>
    </location>
</feature>
<accession>A0A1F8G2E0</accession>
<evidence type="ECO:0000256" key="12">
    <source>
        <dbReference type="ARBA" id="ARBA00023136"/>
    </source>
</evidence>
<comment type="cofactor">
    <cofactor evidence="1">
        <name>FAD</name>
        <dbReference type="ChEBI" id="CHEBI:57692"/>
    </cofactor>
</comment>
<dbReference type="InterPro" id="IPR013112">
    <property type="entry name" value="FAD-bd_8"/>
</dbReference>
<dbReference type="Gene3D" id="3.40.50.80">
    <property type="entry name" value="Nucleotide-binding domain of ferredoxin-NADP reductase (FNR) module"/>
    <property type="match status" value="1"/>
</dbReference>
<evidence type="ECO:0000259" key="14">
    <source>
        <dbReference type="PROSITE" id="PS51384"/>
    </source>
</evidence>
<dbReference type="Gene3D" id="2.40.30.10">
    <property type="entry name" value="Translation factors"/>
    <property type="match status" value="1"/>
</dbReference>
<keyword evidence="11" id="KW-0411">Iron-sulfur</keyword>
<keyword evidence="4 13" id="KW-0812">Transmembrane</keyword>
<dbReference type="CDD" id="cd06198">
    <property type="entry name" value="FNR_like_3"/>
    <property type="match status" value="1"/>
</dbReference>
<evidence type="ECO:0000256" key="10">
    <source>
        <dbReference type="ARBA" id="ARBA00023004"/>
    </source>
</evidence>
<organism evidence="15 16">
    <name type="scientific">Candidatus Yanofskybacteria bacterium RIFCSPHIGHO2_12_FULL_45_19b</name>
    <dbReference type="NCBI Taxonomy" id="1802689"/>
    <lineage>
        <taxon>Bacteria</taxon>
        <taxon>Candidatus Yanofskyibacteriota</taxon>
    </lineage>
</organism>
<dbReference type="PANTHER" id="PTHR47354:SF8">
    <property type="entry name" value="1,2-PHENYLACETYL-COA EPOXIDASE, SUBUNIT E"/>
    <property type="match status" value="1"/>
</dbReference>
<evidence type="ECO:0000256" key="5">
    <source>
        <dbReference type="ARBA" id="ARBA00022714"/>
    </source>
</evidence>
<evidence type="ECO:0000256" key="7">
    <source>
        <dbReference type="ARBA" id="ARBA00022827"/>
    </source>
</evidence>
<evidence type="ECO:0000256" key="9">
    <source>
        <dbReference type="ARBA" id="ARBA00023002"/>
    </source>
</evidence>
<dbReference type="InterPro" id="IPR001433">
    <property type="entry name" value="OxRdtase_FAD/NAD-bd"/>
</dbReference>
<keyword evidence="12 13" id="KW-0472">Membrane</keyword>
<dbReference type="Pfam" id="PF01794">
    <property type="entry name" value="Ferric_reduct"/>
    <property type="match status" value="1"/>
</dbReference>
<evidence type="ECO:0000256" key="2">
    <source>
        <dbReference type="ARBA" id="ARBA00004141"/>
    </source>
</evidence>
<evidence type="ECO:0000256" key="3">
    <source>
        <dbReference type="ARBA" id="ARBA00022630"/>
    </source>
</evidence>
<keyword evidence="10" id="KW-0408">Iron</keyword>
<dbReference type="GO" id="GO:0051537">
    <property type="term" value="F:2 iron, 2 sulfur cluster binding"/>
    <property type="evidence" value="ECO:0007669"/>
    <property type="project" value="UniProtKB-KW"/>
</dbReference>
<dbReference type="InterPro" id="IPR013130">
    <property type="entry name" value="Fe3_Rdtase_TM_dom"/>
</dbReference>
<keyword evidence="8 13" id="KW-1133">Transmembrane helix</keyword>
<dbReference type="SUPFAM" id="SSF63380">
    <property type="entry name" value="Riboflavin synthase domain-like"/>
    <property type="match status" value="1"/>
</dbReference>
<dbReference type="GO" id="GO:0016020">
    <property type="term" value="C:membrane"/>
    <property type="evidence" value="ECO:0007669"/>
    <property type="project" value="UniProtKB-SubCell"/>
</dbReference>
<dbReference type="GO" id="GO:0046872">
    <property type="term" value="F:metal ion binding"/>
    <property type="evidence" value="ECO:0007669"/>
    <property type="project" value="UniProtKB-KW"/>
</dbReference>
<gene>
    <name evidence="15" type="ORF">A3F25_00215</name>
</gene>
<evidence type="ECO:0000256" key="8">
    <source>
        <dbReference type="ARBA" id="ARBA00022989"/>
    </source>
</evidence>
<name>A0A1F8G2E0_9BACT</name>
<dbReference type="InterPro" id="IPR001709">
    <property type="entry name" value="Flavoprot_Pyr_Nucl_cyt_Rdtase"/>
</dbReference>
<evidence type="ECO:0000256" key="13">
    <source>
        <dbReference type="SAM" id="Phobius"/>
    </source>
</evidence>
<evidence type="ECO:0000256" key="6">
    <source>
        <dbReference type="ARBA" id="ARBA00022723"/>
    </source>
</evidence>
<keyword evidence="3" id="KW-0285">Flavoprotein</keyword>
<evidence type="ECO:0000313" key="15">
    <source>
        <dbReference type="EMBL" id="OGN19513.1"/>
    </source>
</evidence>
<keyword evidence="7" id="KW-0274">FAD</keyword>
<dbReference type="SUPFAM" id="SSF52343">
    <property type="entry name" value="Ferredoxin reductase-like, C-terminal NADP-linked domain"/>
    <property type="match status" value="1"/>
</dbReference>
<keyword evidence="6" id="KW-0479">Metal-binding</keyword>
<evidence type="ECO:0000256" key="11">
    <source>
        <dbReference type="ARBA" id="ARBA00023014"/>
    </source>
</evidence>
<dbReference type="Pfam" id="PF00175">
    <property type="entry name" value="NAD_binding_1"/>
    <property type="match status" value="1"/>
</dbReference>
<dbReference type="GO" id="GO:0050660">
    <property type="term" value="F:flavin adenine dinucleotide binding"/>
    <property type="evidence" value="ECO:0007669"/>
    <property type="project" value="TreeGrafter"/>
</dbReference>
<dbReference type="PROSITE" id="PS51384">
    <property type="entry name" value="FAD_FR"/>
    <property type="match status" value="1"/>
</dbReference>
<keyword evidence="9" id="KW-0560">Oxidoreductase</keyword>
<feature type="transmembrane region" description="Helical" evidence="13">
    <location>
        <begin position="151"/>
        <end position="170"/>
    </location>
</feature>